<organism evidence="4 5">
    <name type="scientific">Spirosoma pollinicola</name>
    <dbReference type="NCBI Taxonomy" id="2057025"/>
    <lineage>
        <taxon>Bacteria</taxon>
        <taxon>Pseudomonadati</taxon>
        <taxon>Bacteroidota</taxon>
        <taxon>Cytophagia</taxon>
        <taxon>Cytophagales</taxon>
        <taxon>Cytophagaceae</taxon>
        <taxon>Spirosoma</taxon>
    </lineage>
</organism>
<name>A0A2K8Z8R7_9BACT</name>
<reference evidence="4 5" key="1">
    <citation type="submission" date="2017-11" db="EMBL/GenBank/DDBJ databases">
        <title>Taxonomic description and genome sequences of Spirosoma HA7 sp. nov., isolated from pollen microhabitat of Corylus avellana.</title>
        <authorList>
            <person name="Ambika Manirajan B."/>
            <person name="Suarez C."/>
            <person name="Ratering S."/>
            <person name="Geissler-Plaum R."/>
            <person name="Cardinale M."/>
            <person name="Sylvia S."/>
        </authorList>
    </citation>
    <scope>NUCLEOTIDE SEQUENCE [LARGE SCALE GENOMIC DNA]</scope>
    <source>
        <strain evidence="4 5">HA7</strain>
    </source>
</reference>
<evidence type="ECO:0000259" key="3">
    <source>
        <dbReference type="Pfam" id="PF13568"/>
    </source>
</evidence>
<proteinExistence type="predicted"/>
<accession>A0A2K8Z8R7</accession>
<dbReference type="KEGG" id="spir:CWM47_33085"/>
<feature type="chain" id="PRO_5014642531" description="Outer membrane protein beta-barrel domain-containing protein" evidence="2">
    <location>
        <begin position="21"/>
        <end position="278"/>
    </location>
</feature>
<evidence type="ECO:0000313" key="4">
    <source>
        <dbReference type="EMBL" id="AUD06258.1"/>
    </source>
</evidence>
<evidence type="ECO:0000256" key="1">
    <source>
        <dbReference type="SAM" id="MobiDB-lite"/>
    </source>
</evidence>
<dbReference type="RefSeq" id="WP_100992808.1">
    <property type="nucleotide sequence ID" value="NZ_CP025096.1"/>
</dbReference>
<feature type="signal peptide" evidence="2">
    <location>
        <begin position="1"/>
        <end position="20"/>
    </location>
</feature>
<keyword evidence="5" id="KW-1185">Reference proteome</keyword>
<dbReference type="EMBL" id="CP025096">
    <property type="protein sequence ID" value="AUD06258.1"/>
    <property type="molecule type" value="Genomic_DNA"/>
</dbReference>
<dbReference type="Proteomes" id="UP000232883">
    <property type="component" value="Chromosome"/>
</dbReference>
<feature type="compositionally biased region" description="Low complexity" evidence="1">
    <location>
        <begin position="53"/>
        <end position="75"/>
    </location>
</feature>
<keyword evidence="2" id="KW-0732">Signal</keyword>
<sequence length="278" mass="29269">MKSLSFLLTLTLLPIGLSVAQTTPASTTVTSTSTNRQQELYDEHHGITKKPKTTPAATKPTTSATSSTDRTPTTPRIDEPASTQPTIATDKPQQVSGTSSTSNVRIGIRGGVTSSVFTQAETGVKPALGFVGGISFTFGSGTVSFQPEINYSRYAQKVTDFGFTDTQAVDVLEVPLFLKFSTGTYAGSRFFLNVGPYAGYRMNISQNGKTISLDGTKGRFGFGAGAGIGTAIKAGPGHVTLEIRGLYPLGDVDNGFNTDSQRIFAQGTIGYIVQLGGR</sequence>
<gene>
    <name evidence="4" type="ORF">CWM47_33085</name>
</gene>
<dbReference type="Pfam" id="PF13568">
    <property type="entry name" value="OMP_b-brl_2"/>
    <property type="match status" value="1"/>
</dbReference>
<evidence type="ECO:0000313" key="5">
    <source>
        <dbReference type="Proteomes" id="UP000232883"/>
    </source>
</evidence>
<feature type="domain" description="Outer membrane protein beta-barrel" evidence="3">
    <location>
        <begin position="102"/>
        <end position="253"/>
    </location>
</feature>
<dbReference type="AlphaFoldDB" id="A0A2K8Z8R7"/>
<feature type="region of interest" description="Disordered" evidence="1">
    <location>
        <begin position="22"/>
        <end position="104"/>
    </location>
</feature>
<dbReference type="OrthoDB" id="961693at2"/>
<protein>
    <recommendedName>
        <fullName evidence="3">Outer membrane protein beta-barrel domain-containing protein</fullName>
    </recommendedName>
</protein>
<evidence type="ECO:0000256" key="2">
    <source>
        <dbReference type="SAM" id="SignalP"/>
    </source>
</evidence>
<feature type="compositionally biased region" description="Polar residues" evidence="1">
    <location>
        <begin position="81"/>
        <end position="104"/>
    </location>
</feature>
<dbReference type="InterPro" id="IPR025665">
    <property type="entry name" value="Beta-barrel_OMP_2"/>
</dbReference>
<feature type="compositionally biased region" description="Low complexity" evidence="1">
    <location>
        <begin position="22"/>
        <end position="34"/>
    </location>
</feature>